<evidence type="ECO:0008006" key="4">
    <source>
        <dbReference type="Google" id="ProtNLM"/>
    </source>
</evidence>
<gene>
    <name evidence="2" type="ORF">WCD58_14710</name>
</gene>
<dbReference type="EMBL" id="JBBEGM010000005">
    <property type="protein sequence ID" value="MEJ2862420.1"/>
    <property type="molecule type" value="Genomic_DNA"/>
</dbReference>
<protein>
    <recommendedName>
        <fullName evidence="4">DUF3558 domain-containing protein</fullName>
    </recommendedName>
</protein>
<reference evidence="2 3" key="1">
    <citation type="submission" date="2024-03" db="EMBL/GenBank/DDBJ databases">
        <title>Actinomycetospora sp. OC33-EN07, a novel actinomycete isolated from wild orchid (Aerides multiflora).</title>
        <authorList>
            <person name="Suriyachadkun C."/>
        </authorList>
    </citation>
    <scope>NUCLEOTIDE SEQUENCE [LARGE SCALE GENOMIC DNA]</scope>
    <source>
        <strain evidence="2 3">OC33-EN07</strain>
    </source>
</reference>
<sequence>MPPAVVAEFGLGDIRVTVPGSESPEEPAGCKAAVAKQPPGAGGFEDDVTVAPFDRDIVGGQEASALGLEPTPPVGGLPAGLWPGWGSDECDVFVRTAPDQGLRVQLTRYRDQPGAESPCDLARRVAGSVLAWVRRAGG</sequence>
<dbReference type="Pfam" id="PF12079">
    <property type="entry name" value="DUF3558"/>
    <property type="match status" value="1"/>
</dbReference>
<evidence type="ECO:0000313" key="2">
    <source>
        <dbReference type="EMBL" id="MEJ2862420.1"/>
    </source>
</evidence>
<organism evidence="2 3">
    <name type="scientific">Actinomycetospora flava</name>
    <dbReference type="NCBI Taxonomy" id="3129232"/>
    <lineage>
        <taxon>Bacteria</taxon>
        <taxon>Bacillati</taxon>
        <taxon>Actinomycetota</taxon>
        <taxon>Actinomycetes</taxon>
        <taxon>Pseudonocardiales</taxon>
        <taxon>Pseudonocardiaceae</taxon>
        <taxon>Actinomycetospora</taxon>
    </lineage>
</organism>
<feature type="region of interest" description="Disordered" evidence="1">
    <location>
        <begin position="20"/>
        <end position="43"/>
    </location>
</feature>
<dbReference type="RefSeq" id="WP_337703794.1">
    <property type="nucleotide sequence ID" value="NZ_JBBEGM010000005.1"/>
</dbReference>
<keyword evidence="3" id="KW-1185">Reference proteome</keyword>
<evidence type="ECO:0000256" key="1">
    <source>
        <dbReference type="SAM" id="MobiDB-lite"/>
    </source>
</evidence>
<proteinExistence type="predicted"/>
<dbReference type="InterPro" id="IPR024520">
    <property type="entry name" value="DUF3558"/>
</dbReference>
<dbReference type="Proteomes" id="UP001369736">
    <property type="component" value="Unassembled WGS sequence"/>
</dbReference>
<evidence type="ECO:0000313" key="3">
    <source>
        <dbReference type="Proteomes" id="UP001369736"/>
    </source>
</evidence>
<accession>A0ABU8M512</accession>
<name>A0ABU8M512_9PSEU</name>
<comment type="caution">
    <text evidence="2">The sequence shown here is derived from an EMBL/GenBank/DDBJ whole genome shotgun (WGS) entry which is preliminary data.</text>
</comment>